<dbReference type="InterPro" id="IPR046520">
    <property type="entry name" value="DUF6697"/>
</dbReference>
<dbReference type="AlphaFoldDB" id="A0A069PUI6"/>
<sequence length="126" mass="13746">MFEAFEIGKDYTREQIHVVCGGNKQAFLPTKNGRVVAACLRPDLNPLAPEVILCNSGAAARAAGRTLAKQAEAIPVFIKRETDRFRYVGSFAAAESMTAPADCAPYARHTSFTTGQISRVIKLRRC</sequence>
<reference evidence="2 3" key="1">
    <citation type="submission" date="2014-03" db="EMBL/GenBank/DDBJ databases">
        <title>Draft Genome Sequences of Four Burkholderia Strains.</title>
        <authorList>
            <person name="Liu X.Y."/>
            <person name="Li C.X."/>
            <person name="Xu J.H."/>
        </authorList>
    </citation>
    <scope>NUCLEOTIDE SEQUENCE [LARGE SCALE GENOMIC DNA]</scope>
    <source>
        <strain evidence="2 3">DSM 50014</strain>
    </source>
</reference>
<dbReference type="Pfam" id="PF20411">
    <property type="entry name" value="DUF6697"/>
    <property type="match status" value="1"/>
</dbReference>
<dbReference type="Proteomes" id="UP000027466">
    <property type="component" value="Unassembled WGS sequence"/>
</dbReference>
<evidence type="ECO:0000313" key="3">
    <source>
        <dbReference type="Proteomes" id="UP000027466"/>
    </source>
</evidence>
<organism evidence="2 3">
    <name type="scientific">Caballeronia glathei</name>
    <dbReference type="NCBI Taxonomy" id="60547"/>
    <lineage>
        <taxon>Bacteria</taxon>
        <taxon>Pseudomonadati</taxon>
        <taxon>Pseudomonadota</taxon>
        <taxon>Betaproteobacteria</taxon>
        <taxon>Burkholderiales</taxon>
        <taxon>Burkholderiaceae</taxon>
        <taxon>Caballeronia</taxon>
    </lineage>
</organism>
<evidence type="ECO:0000313" key="2">
    <source>
        <dbReference type="EMBL" id="KDR44175.1"/>
    </source>
</evidence>
<accession>A0A069PUI6</accession>
<feature type="domain" description="DUF6697" evidence="1">
    <location>
        <begin position="11"/>
        <end position="94"/>
    </location>
</feature>
<name>A0A069PUI6_9BURK</name>
<dbReference type="EMBL" id="JFHC01000003">
    <property type="protein sequence ID" value="KDR44175.1"/>
    <property type="molecule type" value="Genomic_DNA"/>
</dbReference>
<keyword evidence="3" id="KW-1185">Reference proteome</keyword>
<dbReference type="RefSeq" id="WP_035935052.1">
    <property type="nucleotide sequence ID" value="NZ_CADFFX010000002.1"/>
</dbReference>
<protein>
    <recommendedName>
        <fullName evidence="1">DUF6697 domain-containing protein</fullName>
    </recommendedName>
</protein>
<gene>
    <name evidence="2" type="ORF">BG61_19080</name>
</gene>
<evidence type="ECO:0000259" key="1">
    <source>
        <dbReference type="Pfam" id="PF20411"/>
    </source>
</evidence>
<proteinExistence type="predicted"/>
<comment type="caution">
    <text evidence="2">The sequence shown here is derived from an EMBL/GenBank/DDBJ whole genome shotgun (WGS) entry which is preliminary data.</text>
</comment>